<comment type="caution">
    <text evidence="2">The sequence shown here is derived from an EMBL/GenBank/DDBJ whole genome shotgun (WGS) entry which is preliminary data.</text>
</comment>
<dbReference type="RefSeq" id="WP_188673501.1">
    <property type="nucleotide sequence ID" value="NZ_BMGP01000001.1"/>
</dbReference>
<protein>
    <submittedName>
        <fullName evidence="2">Uncharacterized protein</fullName>
    </submittedName>
</protein>
<gene>
    <name evidence="2" type="ORF">GCM10011399_06320</name>
</gene>
<accession>A0A917ETU9</accession>
<proteinExistence type="predicted"/>
<dbReference type="EMBL" id="BMGP01000001">
    <property type="protein sequence ID" value="GGF15199.1"/>
    <property type="molecule type" value="Genomic_DNA"/>
</dbReference>
<name>A0A917ETU9_9MICO</name>
<dbReference type="AlphaFoldDB" id="A0A917ETU9"/>
<feature type="region of interest" description="Disordered" evidence="1">
    <location>
        <begin position="282"/>
        <end position="309"/>
    </location>
</feature>
<evidence type="ECO:0000313" key="3">
    <source>
        <dbReference type="Proteomes" id="UP000598775"/>
    </source>
</evidence>
<dbReference type="Proteomes" id="UP000598775">
    <property type="component" value="Unassembled WGS sequence"/>
</dbReference>
<evidence type="ECO:0000256" key="1">
    <source>
        <dbReference type="SAM" id="MobiDB-lite"/>
    </source>
</evidence>
<evidence type="ECO:0000313" key="2">
    <source>
        <dbReference type="EMBL" id="GGF15199.1"/>
    </source>
</evidence>
<sequence>MPKFQERVTEQFIELFSEQVQIEVEVAPEWMRRPGKYELGDGWPLASAVYGELTGLVLPDVAPPREHRRLDMVLTYSDGTKRVFEFDEIQHFTGARAQTLSFYGEFEVAFDSQGWLARSVALTGREPGGGFGVMKPPLFPEDGGRHQQRAFRDFLADYMPSLRESWLPTARLHYVEAGTALGSASPGDELAKLWNQRTGESLGHRESKPSEPLTIQEWWPLVNRAIRSRLIDATFSPLAQYSLGEIEKVGGPASDSDYWMRYPDDTDAYLPSEAITWIAGQAEEGSRQLNPGPDPRAAYFRRSWPRRQP</sequence>
<keyword evidence="3" id="KW-1185">Reference proteome</keyword>
<organism evidence="2 3">
    <name type="scientific">Subtercola lobariae</name>
    <dbReference type="NCBI Taxonomy" id="1588641"/>
    <lineage>
        <taxon>Bacteria</taxon>
        <taxon>Bacillati</taxon>
        <taxon>Actinomycetota</taxon>
        <taxon>Actinomycetes</taxon>
        <taxon>Micrococcales</taxon>
        <taxon>Microbacteriaceae</taxon>
        <taxon>Subtercola</taxon>
    </lineage>
</organism>
<reference evidence="2 3" key="1">
    <citation type="journal article" date="2014" name="Int. J. Syst. Evol. Microbiol.">
        <title>Complete genome sequence of Corynebacterium casei LMG S-19264T (=DSM 44701T), isolated from a smear-ripened cheese.</title>
        <authorList>
            <consortium name="US DOE Joint Genome Institute (JGI-PGF)"/>
            <person name="Walter F."/>
            <person name="Albersmeier A."/>
            <person name="Kalinowski J."/>
            <person name="Ruckert C."/>
        </authorList>
    </citation>
    <scope>NUCLEOTIDE SEQUENCE [LARGE SCALE GENOMIC DNA]</scope>
    <source>
        <strain evidence="2 3">CGMCC 1.12976</strain>
    </source>
</reference>